<dbReference type="EMBL" id="SPHZ02000005">
    <property type="protein sequence ID" value="KAF0919406.1"/>
    <property type="molecule type" value="Genomic_DNA"/>
</dbReference>
<evidence type="ECO:0000313" key="2">
    <source>
        <dbReference type="Proteomes" id="UP000479710"/>
    </source>
</evidence>
<gene>
    <name evidence="1" type="ORF">E2562_029439</name>
</gene>
<keyword evidence="2" id="KW-1185">Reference proteome</keyword>
<organism evidence="1 2">
    <name type="scientific">Oryza meyeriana var. granulata</name>
    <dbReference type="NCBI Taxonomy" id="110450"/>
    <lineage>
        <taxon>Eukaryota</taxon>
        <taxon>Viridiplantae</taxon>
        <taxon>Streptophyta</taxon>
        <taxon>Embryophyta</taxon>
        <taxon>Tracheophyta</taxon>
        <taxon>Spermatophyta</taxon>
        <taxon>Magnoliopsida</taxon>
        <taxon>Liliopsida</taxon>
        <taxon>Poales</taxon>
        <taxon>Poaceae</taxon>
        <taxon>BOP clade</taxon>
        <taxon>Oryzoideae</taxon>
        <taxon>Oryzeae</taxon>
        <taxon>Oryzinae</taxon>
        <taxon>Oryza</taxon>
        <taxon>Oryza meyeriana</taxon>
    </lineage>
</organism>
<proteinExistence type="predicted"/>
<protein>
    <submittedName>
        <fullName evidence="1">Uncharacterized protein</fullName>
    </submittedName>
</protein>
<comment type="caution">
    <text evidence="1">The sequence shown here is derived from an EMBL/GenBank/DDBJ whole genome shotgun (WGS) entry which is preliminary data.</text>
</comment>
<evidence type="ECO:0000313" key="1">
    <source>
        <dbReference type="EMBL" id="KAF0919406.1"/>
    </source>
</evidence>
<name>A0A6G1E4C1_9ORYZ</name>
<sequence length="108" mass="11918">MISMRRYRSLIRPPLIAVLGRAALCRCPRQLRRIKEVPGRCLLAAGTDWRPFLAVVPILAAANPPRHRAFPPFSMLADASTRLVRTPAAPLSFPPLPGRAAVLDGCRR</sequence>
<reference evidence="1 2" key="1">
    <citation type="submission" date="2019-11" db="EMBL/GenBank/DDBJ databases">
        <title>Whole genome sequence of Oryza granulata.</title>
        <authorList>
            <person name="Li W."/>
        </authorList>
    </citation>
    <scope>NUCLEOTIDE SEQUENCE [LARGE SCALE GENOMIC DNA]</scope>
    <source>
        <strain evidence="2">cv. Menghai</strain>
        <tissue evidence="1">Leaf</tissue>
    </source>
</reference>
<dbReference type="Proteomes" id="UP000479710">
    <property type="component" value="Unassembled WGS sequence"/>
</dbReference>
<accession>A0A6G1E4C1</accession>
<dbReference type="AlphaFoldDB" id="A0A6G1E4C1"/>